<dbReference type="EMBL" id="BJVJ01000004">
    <property type="protein sequence ID" value="GEL21793.1"/>
    <property type="molecule type" value="Genomic_DNA"/>
</dbReference>
<evidence type="ECO:0000313" key="2">
    <source>
        <dbReference type="EMBL" id="GEL21793.1"/>
    </source>
</evidence>
<feature type="domain" description="GAF" evidence="1">
    <location>
        <begin position="102"/>
        <end position="208"/>
    </location>
</feature>
<dbReference type="InterPro" id="IPR003018">
    <property type="entry name" value="GAF"/>
</dbReference>
<dbReference type="Gene3D" id="3.30.450.40">
    <property type="match status" value="1"/>
</dbReference>
<sequence>MEFSAIRPGTDLPSYARELVRMHDAVIGGGRSALRPRDLVARSWKRVLGDGLDPAGRRSLRDPLPLDAVHRRRRESPLSLVIDDLRQIVCSVADASQFLMVVTDADGIILWREGSARVRAKADGLGFAEGAEWTEQRVGTNAIGTALAEAAPVQLFSGEHFEQQQHPWYCTAAPMHDPRTGALIGIVDVSGPALTLHPAIVALVQTAVRFQESRLWSHHQSALQQLRTSAGPLLAAADGPLLLVDDDGWVAHTAGVAAQARIAVPRENRPVTVAGLGLCMPERVAGGWLVRPTTGHPTRIVVDLDLSTTPFVEVSGGDRHWRSSLTARHAEILRLLHAAGPDGLSAAELSRRLHGDDQHLVTVRAEVSRLRRTLGGIVESRPYRIAPSVEITVLQSC</sequence>
<evidence type="ECO:0000259" key="1">
    <source>
        <dbReference type="Pfam" id="PF01590"/>
    </source>
</evidence>
<name>A0A511DBM1_9PSEU</name>
<protein>
    <submittedName>
        <fullName evidence="2">Transcriptional regulator</fullName>
    </submittedName>
</protein>
<dbReference type="Proteomes" id="UP000321685">
    <property type="component" value="Unassembled WGS sequence"/>
</dbReference>
<dbReference type="AlphaFoldDB" id="A0A511DBM1"/>
<evidence type="ECO:0000313" key="3">
    <source>
        <dbReference type="Proteomes" id="UP000321685"/>
    </source>
</evidence>
<gene>
    <name evidence="2" type="ORF">PSU4_07470</name>
</gene>
<reference evidence="2 3" key="1">
    <citation type="submission" date="2019-07" db="EMBL/GenBank/DDBJ databases">
        <title>Whole genome shotgun sequence of Pseudonocardia sulfidoxydans NBRC 16205.</title>
        <authorList>
            <person name="Hosoyama A."/>
            <person name="Uohara A."/>
            <person name="Ohji S."/>
            <person name="Ichikawa N."/>
        </authorList>
    </citation>
    <scope>NUCLEOTIDE SEQUENCE [LARGE SCALE GENOMIC DNA]</scope>
    <source>
        <strain evidence="2 3">NBRC 16205</strain>
    </source>
</reference>
<organism evidence="2 3">
    <name type="scientific">Pseudonocardia sulfidoxydans NBRC 16205</name>
    <dbReference type="NCBI Taxonomy" id="1223511"/>
    <lineage>
        <taxon>Bacteria</taxon>
        <taxon>Bacillati</taxon>
        <taxon>Actinomycetota</taxon>
        <taxon>Actinomycetes</taxon>
        <taxon>Pseudonocardiales</taxon>
        <taxon>Pseudonocardiaceae</taxon>
        <taxon>Pseudonocardia</taxon>
    </lineage>
</organism>
<comment type="caution">
    <text evidence="2">The sequence shown here is derived from an EMBL/GenBank/DDBJ whole genome shotgun (WGS) entry which is preliminary data.</text>
</comment>
<dbReference type="InterPro" id="IPR029016">
    <property type="entry name" value="GAF-like_dom_sf"/>
</dbReference>
<dbReference type="Pfam" id="PF01590">
    <property type="entry name" value="GAF"/>
    <property type="match status" value="1"/>
</dbReference>
<proteinExistence type="predicted"/>
<accession>A0A511DBM1</accession>
<keyword evidence="3" id="KW-1185">Reference proteome</keyword>